<evidence type="ECO:0000256" key="6">
    <source>
        <dbReference type="ARBA" id="ARBA00023136"/>
    </source>
</evidence>
<evidence type="ECO:0000256" key="1">
    <source>
        <dbReference type="ARBA" id="ARBA00004651"/>
    </source>
</evidence>
<dbReference type="GO" id="GO:0005886">
    <property type="term" value="C:plasma membrane"/>
    <property type="evidence" value="ECO:0007669"/>
    <property type="project" value="UniProtKB-SubCell"/>
</dbReference>
<dbReference type="GO" id="GO:0055085">
    <property type="term" value="P:transmembrane transport"/>
    <property type="evidence" value="ECO:0007669"/>
    <property type="project" value="InterPro"/>
</dbReference>
<dbReference type="EMBL" id="MBEV02000005">
    <property type="protein sequence ID" value="MUP05515.1"/>
    <property type="molecule type" value="Genomic_DNA"/>
</dbReference>
<accession>A0A109CUA3</accession>
<dbReference type="CDD" id="cd06261">
    <property type="entry name" value="TM_PBP2"/>
    <property type="match status" value="1"/>
</dbReference>
<dbReference type="SUPFAM" id="SSF161098">
    <property type="entry name" value="MetI-like"/>
    <property type="match status" value="1"/>
</dbReference>
<evidence type="ECO:0000256" key="2">
    <source>
        <dbReference type="ARBA" id="ARBA00022448"/>
    </source>
</evidence>
<dbReference type="InterPro" id="IPR035906">
    <property type="entry name" value="MetI-like_sf"/>
</dbReference>
<dbReference type="InterPro" id="IPR051393">
    <property type="entry name" value="ABC_transporter_permease"/>
</dbReference>
<keyword evidence="2 7" id="KW-0813">Transport</keyword>
<evidence type="ECO:0000256" key="3">
    <source>
        <dbReference type="ARBA" id="ARBA00022475"/>
    </source>
</evidence>
<dbReference type="RefSeq" id="WP_060717756.1">
    <property type="nucleotide sequence ID" value="NZ_CP118261.1"/>
</dbReference>
<keyword evidence="6 7" id="KW-0472">Membrane</keyword>
<feature type="transmembrane region" description="Helical" evidence="7">
    <location>
        <begin position="168"/>
        <end position="197"/>
    </location>
</feature>
<dbReference type="PANTHER" id="PTHR30193">
    <property type="entry name" value="ABC TRANSPORTER PERMEASE PROTEIN"/>
    <property type="match status" value="1"/>
</dbReference>
<evidence type="ECO:0000256" key="7">
    <source>
        <dbReference type="RuleBase" id="RU363032"/>
    </source>
</evidence>
<proteinExistence type="inferred from homology"/>
<comment type="caution">
    <text evidence="9">The sequence shown here is derived from an EMBL/GenBank/DDBJ whole genome shotgun (WGS) entry which is preliminary data.</text>
</comment>
<evidence type="ECO:0000256" key="5">
    <source>
        <dbReference type="ARBA" id="ARBA00022989"/>
    </source>
</evidence>
<evidence type="ECO:0000313" key="12">
    <source>
        <dbReference type="Proteomes" id="UP000436911"/>
    </source>
</evidence>
<name>A0A109CUA3_AGRVI</name>
<feature type="transmembrane region" description="Helical" evidence="7">
    <location>
        <begin position="218"/>
        <end position="240"/>
    </location>
</feature>
<evidence type="ECO:0000256" key="4">
    <source>
        <dbReference type="ARBA" id="ARBA00022692"/>
    </source>
</evidence>
<comment type="similarity">
    <text evidence="7">Belongs to the binding-protein-dependent transport system permease family.</text>
</comment>
<feature type="domain" description="ABC transmembrane type-1" evidence="8">
    <location>
        <begin position="83"/>
        <end position="296"/>
    </location>
</feature>
<protein>
    <submittedName>
        <fullName evidence="10">ABC transporter permease subunit</fullName>
    </submittedName>
    <submittedName>
        <fullName evidence="9">Sugar ABC transporter permease</fullName>
    </submittedName>
</protein>
<organism evidence="9 12">
    <name type="scientific">Agrobacterium vitis</name>
    <name type="common">Rhizobium vitis</name>
    <dbReference type="NCBI Taxonomy" id="373"/>
    <lineage>
        <taxon>Bacteria</taxon>
        <taxon>Pseudomonadati</taxon>
        <taxon>Pseudomonadota</taxon>
        <taxon>Alphaproteobacteria</taxon>
        <taxon>Hyphomicrobiales</taxon>
        <taxon>Rhizobiaceae</taxon>
        <taxon>Rhizobium/Agrobacterium group</taxon>
        <taxon>Agrobacterium</taxon>
    </lineage>
</organism>
<sequence>MTSLSNLHSQSSAVSSKRFSYAAMAHLFAAPVFFLLIATVVAPIFVVVLISLTDYRLGRLSLNFVGLGNYYKMINDPFFWAALRNSALYTAIVVPVSVFGALCVAVLLNGRRRSRRFYEIVYFLPVTSTLTAMSIVWSYLLNGHIGPLASLLEALGLPPLDFFADGTLALIGLAIIGIWHLFGFNLILFLAGLTVISSELNEASALDGMDGFWDRLRYLTWPLLAPTTIIVVVLSCIQSFQVFDTVAVLTNGGPYGATEMLLHKINTDTFTGLKAGYGSALTVVYLLLIGTFSIVHVGLSNRRAHF</sequence>
<dbReference type="Proteomes" id="UP000175993">
    <property type="component" value="Unassembled WGS sequence"/>
</dbReference>
<dbReference type="GeneID" id="60684097"/>
<keyword evidence="5 7" id="KW-1133">Transmembrane helix</keyword>
<keyword evidence="3" id="KW-1003">Cell membrane</keyword>
<evidence type="ECO:0000313" key="10">
    <source>
        <dbReference type="EMBL" id="MUP05515.1"/>
    </source>
</evidence>
<reference evidence="10 11" key="2">
    <citation type="submission" date="2019-11" db="EMBL/GenBank/DDBJ databases">
        <title>Whole-genome sequencing of Allorhizobium vitis.</title>
        <authorList>
            <person name="Gan H.M."/>
            <person name="Savka M.A."/>
        </authorList>
    </citation>
    <scope>NUCLEOTIDE SEQUENCE [LARGE SCALE GENOMIC DNA]</scope>
    <source>
        <strain evidence="10 11">AB4</strain>
    </source>
</reference>
<dbReference type="OrthoDB" id="7939379at2"/>
<dbReference type="EMBL" id="QUSG01000023">
    <property type="protein sequence ID" value="KAA3520983.1"/>
    <property type="molecule type" value="Genomic_DNA"/>
</dbReference>
<keyword evidence="4 7" id="KW-0812">Transmembrane</keyword>
<evidence type="ECO:0000313" key="11">
    <source>
        <dbReference type="Proteomes" id="UP000175993"/>
    </source>
</evidence>
<reference evidence="9 12" key="1">
    <citation type="submission" date="2018-08" db="EMBL/GenBank/DDBJ databases">
        <title>Genome sequencing of Agrobacterium vitis strain ICMP 10754.</title>
        <authorList>
            <person name="Visnovsky S.B."/>
            <person name="Pitman A.R."/>
        </authorList>
    </citation>
    <scope>NUCLEOTIDE SEQUENCE [LARGE SCALE GENOMIC DNA]</scope>
    <source>
        <strain evidence="9 12">ICMP 10754</strain>
    </source>
</reference>
<dbReference type="PROSITE" id="PS50928">
    <property type="entry name" value="ABC_TM1"/>
    <property type="match status" value="1"/>
</dbReference>
<dbReference type="InterPro" id="IPR000515">
    <property type="entry name" value="MetI-like"/>
</dbReference>
<dbReference type="Gene3D" id="1.10.3720.10">
    <property type="entry name" value="MetI-like"/>
    <property type="match status" value="1"/>
</dbReference>
<feature type="transmembrane region" description="Helical" evidence="7">
    <location>
        <begin position="120"/>
        <end position="140"/>
    </location>
</feature>
<dbReference type="PANTHER" id="PTHR30193:SF37">
    <property type="entry name" value="INNER MEMBRANE ABC TRANSPORTER PERMEASE PROTEIN YCJO"/>
    <property type="match status" value="1"/>
</dbReference>
<comment type="subcellular location">
    <subcellularLocation>
        <location evidence="1 7">Cell membrane</location>
        <topology evidence="1 7">Multi-pass membrane protein</topology>
    </subcellularLocation>
</comment>
<gene>
    <name evidence="10" type="ORF">BBI04_011880</name>
    <name evidence="9" type="ORF">DXT89_24135</name>
</gene>
<dbReference type="AlphaFoldDB" id="A0A109CUA3"/>
<dbReference type="Proteomes" id="UP000436911">
    <property type="component" value="Unassembled WGS sequence"/>
</dbReference>
<feature type="transmembrane region" description="Helical" evidence="7">
    <location>
        <begin position="21"/>
        <end position="52"/>
    </location>
</feature>
<evidence type="ECO:0000313" key="9">
    <source>
        <dbReference type="EMBL" id="KAA3520983.1"/>
    </source>
</evidence>
<feature type="transmembrane region" description="Helical" evidence="7">
    <location>
        <begin position="277"/>
        <end position="299"/>
    </location>
</feature>
<evidence type="ECO:0000259" key="8">
    <source>
        <dbReference type="PROSITE" id="PS50928"/>
    </source>
</evidence>
<feature type="transmembrane region" description="Helical" evidence="7">
    <location>
        <begin position="87"/>
        <end position="108"/>
    </location>
</feature>
<dbReference type="Pfam" id="PF00528">
    <property type="entry name" value="BPD_transp_1"/>
    <property type="match status" value="1"/>
</dbReference>